<feature type="compositionally biased region" description="Polar residues" evidence="1">
    <location>
        <begin position="31"/>
        <end position="55"/>
    </location>
</feature>
<evidence type="ECO:0000313" key="2">
    <source>
        <dbReference type="EMBL" id="VWP01745.1"/>
    </source>
</evidence>
<feature type="compositionally biased region" description="Polar residues" evidence="1">
    <location>
        <begin position="138"/>
        <end position="164"/>
    </location>
</feature>
<name>A0A5K1K6B5_9APHY</name>
<dbReference type="AlphaFoldDB" id="A0A5K1K6B5"/>
<proteinExistence type="predicted"/>
<organism evidence="2">
    <name type="scientific">Ganoderma boninense</name>
    <dbReference type="NCBI Taxonomy" id="34458"/>
    <lineage>
        <taxon>Eukaryota</taxon>
        <taxon>Fungi</taxon>
        <taxon>Dikarya</taxon>
        <taxon>Basidiomycota</taxon>
        <taxon>Agaricomycotina</taxon>
        <taxon>Agaricomycetes</taxon>
        <taxon>Polyporales</taxon>
        <taxon>Polyporaceae</taxon>
        <taxon>Ganoderma</taxon>
    </lineage>
</organism>
<evidence type="ECO:0000256" key="1">
    <source>
        <dbReference type="SAM" id="MobiDB-lite"/>
    </source>
</evidence>
<dbReference type="EMBL" id="LR729631">
    <property type="protein sequence ID" value="VWP01745.1"/>
    <property type="molecule type" value="Genomic_DNA"/>
</dbReference>
<accession>A0A5K1K6B5</accession>
<feature type="compositionally biased region" description="Basic residues" evidence="1">
    <location>
        <begin position="191"/>
        <end position="205"/>
    </location>
</feature>
<reference evidence="2" key="1">
    <citation type="submission" date="2019-10" db="EMBL/GenBank/DDBJ databases">
        <authorList>
            <person name="Nor Muhammad N."/>
        </authorList>
    </citation>
    <scope>NUCLEOTIDE SEQUENCE</scope>
</reference>
<gene>
    <name evidence="2" type="primary">I1RI73</name>
</gene>
<feature type="compositionally biased region" description="Low complexity" evidence="1">
    <location>
        <begin position="64"/>
        <end position="80"/>
    </location>
</feature>
<protein>
    <submittedName>
        <fullName evidence="2">Uncharacterized protein</fullName>
    </submittedName>
</protein>
<feature type="compositionally biased region" description="Polar residues" evidence="1">
    <location>
        <begin position="81"/>
        <end position="96"/>
    </location>
</feature>
<feature type="compositionally biased region" description="Low complexity" evidence="1">
    <location>
        <begin position="339"/>
        <end position="350"/>
    </location>
</feature>
<feature type="compositionally biased region" description="Polar residues" evidence="1">
    <location>
        <begin position="328"/>
        <end position="337"/>
    </location>
</feature>
<sequence>MGLTTGLGWSDSEDEDAPSLLTRRLIKTNLERQPSVYSTTSRAPSQLSKSTSVGNLSRAPSAFSPSPLTARSLSRSASSTFSQNRLSGADSDSITSVDLPRPMSRSRTQSNASASSLVSSGSRESSTAAPPLRLPQTAGIQSSNSVTRSTSIVDSRPPVSSTTARVAGPSSNSSLPPPRSRTVSNPGTRPGHGHGHGPRHGHGHSTAHTSGPARPTAAPAVSRILPPRSLSTSVMAPVRSMSVSALSPVDRSTIASAATGTDPLAEFPLPPSLATSQSVGGLPRPSGGSLAFAQKSASSVSSPSPPTSMRPQVGLRPRPRTGTGMLYRNSSYSSFLDTSRASRASSVMSSGKEVDVM</sequence>
<feature type="region of interest" description="Disordered" evidence="1">
    <location>
        <begin position="266"/>
        <end position="357"/>
    </location>
</feature>
<feature type="region of interest" description="Disordered" evidence="1">
    <location>
        <begin position="26"/>
        <end position="225"/>
    </location>
</feature>
<feature type="compositionally biased region" description="Low complexity" evidence="1">
    <location>
        <begin position="110"/>
        <end position="126"/>
    </location>
</feature>